<dbReference type="EC" id="3.1.3.48" evidence="2"/>
<dbReference type="SUPFAM" id="SSF89550">
    <property type="entry name" value="PHP domain-like"/>
    <property type="match status" value="1"/>
</dbReference>
<sequence length="232" mass="27358">MWPFKKRYSLQESGIFQGFTDWHSHILPGVDDGVQTMEESLEILAEYEKLGIKEVWLTPHIMEDIPNTTCYLRTRFNELQANYKGCVKLHLAAENMLDGLFEERLNKNDLLPLGKEQNHLLVETSYFNPPIGLKSILLWIKAKGYYPVLAHPERYEYMEKKDWVELKNMGVKFQMNIPSICGIYGRTIQHLAKDIHRQDMYDYLGTDLHSIKMLKGIIHYEVNIQHFNIRKR</sequence>
<evidence type="ECO:0000256" key="2">
    <source>
        <dbReference type="ARBA" id="ARBA00013064"/>
    </source>
</evidence>
<evidence type="ECO:0000313" key="5">
    <source>
        <dbReference type="EMBL" id="KAA5396332.1"/>
    </source>
</evidence>
<dbReference type="InterPro" id="IPR016667">
    <property type="entry name" value="Caps_polysacc_synth_CpsB/CapC"/>
</dbReference>
<keyword evidence="3" id="KW-0378">Hydrolase</keyword>
<dbReference type="Proteomes" id="UP000441162">
    <property type="component" value="Unassembled WGS sequence"/>
</dbReference>
<evidence type="ECO:0000313" key="8">
    <source>
        <dbReference type="Proteomes" id="UP000481616"/>
    </source>
</evidence>
<proteinExistence type="inferred from homology"/>
<dbReference type="Pfam" id="PF19567">
    <property type="entry name" value="CpsB_CapC"/>
    <property type="match status" value="1"/>
</dbReference>
<dbReference type="RefSeq" id="WP_087387287.1">
    <property type="nucleotide sequence ID" value="NZ_NFKX01000002.1"/>
</dbReference>
<evidence type="ECO:0000256" key="1">
    <source>
        <dbReference type="ARBA" id="ARBA00005750"/>
    </source>
</evidence>
<comment type="catalytic activity">
    <reaction evidence="4">
        <text>O-phospho-L-tyrosyl-[protein] + H2O = L-tyrosyl-[protein] + phosphate</text>
        <dbReference type="Rhea" id="RHEA:10684"/>
        <dbReference type="Rhea" id="RHEA-COMP:10136"/>
        <dbReference type="Rhea" id="RHEA-COMP:20101"/>
        <dbReference type="ChEBI" id="CHEBI:15377"/>
        <dbReference type="ChEBI" id="CHEBI:43474"/>
        <dbReference type="ChEBI" id="CHEBI:46858"/>
        <dbReference type="ChEBI" id="CHEBI:61978"/>
        <dbReference type="EC" id="3.1.3.48"/>
    </reaction>
</comment>
<dbReference type="PIRSF" id="PIRSF016557">
    <property type="entry name" value="Caps_synth_CpsB"/>
    <property type="match status" value="1"/>
</dbReference>
<comment type="similarity">
    <text evidence="1">Belongs to the metallo-dependent hydrolases superfamily. CpsB/CapC family.</text>
</comment>
<dbReference type="InterPro" id="IPR016195">
    <property type="entry name" value="Pol/histidinol_Pase-like"/>
</dbReference>
<dbReference type="GO" id="GO:0004725">
    <property type="term" value="F:protein tyrosine phosphatase activity"/>
    <property type="evidence" value="ECO:0007669"/>
    <property type="project" value="UniProtKB-EC"/>
</dbReference>
<dbReference type="PANTHER" id="PTHR39181:SF1">
    <property type="entry name" value="TYROSINE-PROTEIN PHOSPHATASE YWQE"/>
    <property type="match status" value="1"/>
</dbReference>
<protein>
    <recommendedName>
        <fullName evidence="2">protein-tyrosine-phosphatase</fullName>
        <ecNumber evidence="2">3.1.3.48</ecNumber>
    </recommendedName>
</protein>
<gene>
    <name evidence="6" type="ORF">F2Y51_14680</name>
    <name evidence="5" type="ORF">F2Y58_15615</name>
</gene>
<dbReference type="PANTHER" id="PTHR39181">
    <property type="entry name" value="TYROSINE-PROTEIN PHOSPHATASE YWQE"/>
    <property type="match status" value="1"/>
</dbReference>
<name>A0A1Y4PQK3_9BACT</name>
<dbReference type="EMBL" id="VVYY01000013">
    <property type="protein sequence ID" value="KAA5396332.1"/>
    <property type="molecule type" value="Genomic_DNA"/>
</dbReference>
<reference evidence="7 8" key="1">
    <citation type="journal article" date="2019" name="Nat. Med.">
        <title>A library of human gut bacterial isolates paired with longitudinal multiomics data enables mechanistic microbiome research.</title>
        <authorList>
            <person name="Poyet M."/>
            <person name="Groussin M."/>
            <person name="Gibbons S.M."/>
            <person name="Avila-Pacheco J."/>
            <person name="Jiang X."/>
            <person name="Kearney S.M."/>
            <person name="Perrotta A.R."/>
            <person name="Berdy B."/>
            <person name="Zhao S."/>
            <person name="Lieberman T.D."/>
            <person name="Swanson P.K."/>
            <person name="Smith M."/>
            <person name="Roesemann S."/>
            <person name="Alexander J.E."/>
            <person name="Rich S.A."/>
            <person name="Livny J."/>
            <person name="Vlamakis H."/>
            <person name="Clish C."/>
            <person name="Bullock K."/>
            <person name="Deik A."/>
            <person name="Scott J."/>
            <person name="Pierce K.A."/>
            <person name="Xavier R.J."/>
            <person name="Alm E.J."/>
        </authorList>
    </citation>
    <scope>NUCLEOTIDE SEQUENCE [LARGE SCALE GENOMIC DNA]</scope>
    <source>
        <strain evidence="5 8">BIOML-A1</strain>
        <strain evidence="6 7">BIOML-A4</strain>
    </source>
</reference>
<evidence type="ECO:0000256" key="4">
    <source>
        <dbReference type="ARBA" id="ARBA00051722"/>
    </source>
</evidence>
<dbReference type="EMBL" id="VVZA01000012">
    <property type="protein sequence ID" value="KAA5403944.1"/>
    <property type="molecule type" value="Genomic_DNA"/>
</dbReference>
<dbReference type="Gene3D" id="3.20.20.140">
    <property type="entry name" value="Metal-dependent hydrolases"/>
    <property type="match status" value="1"/>
</dbReference>
<accession>A0A1Y4PQK3</accession>
<evidence type="ECO:0000313" key="6">
    <source>
        <dbReference type="EMBL" id="KAA5403944.1"/>
    </source>
</evidence>
<organism evidence="5 8">
    <name type="scientific">Phocaeicola dorei</name>
    <dbReference type="NCBI Taxonomy" id="357276"/>
    <lineage>
        <taxon>Bacteria</taxon>
        <taxon>Pseudomonadati</taxon>
        <taxon>Bacteroidota</taxon>
        <taxon>Bacteroidia</taxon>
        <taxon>Bacteroidales</taxon>
        <taxon>Bacteroidaceae</taxon>
        <taxon>Phocaeicola</taxon>
    </lineage>
</organism>
<evidence type="ECO:0000313" key="7">
    <source>
        <dbReference type="Proteomes" id="UP000441162"/>
    </source>
</evidence>
<evidence type="ECO:0000256" key="3">
    <source>
        <dbReference type="ARBA" id="ARBA00022801"/>
    </source>
</evidence>
<dbReference type="Proteomes" id="UP000481616">
    <property type="component" value="Unassembled WGS sequence"/>
</dbReference>
<comment type="caution">
    <text evidence="5">The sequence shown here is derived from an EMBL/GenBank/DDBJ whole genome shotgun (WGS) entry which is preliminary data.</text>
</comment>
<dbReference type="AlphaFoldDB" id="A0A1Y4PQK3"/>
<dbReference type="GO" id="GO:0030145">
    <property type="term" value="F:manganese ion binding"/>
    <property type="evidence" value="ECO:0007669"/>
    <property type="project" value="InterPro"/>
</dbReference>